<proteinExistence type="predicted"/>
<evidence type="ECO:0000256" key="2">
    <source>
        <dbReference type="ARBA" id="ARBA00022771"/>
    </source>
</evidence>
<keyword evidence="2 5" id="KW-0863">Zinc-finger</keyword>
<reference evidence="7 8" key="1">
    <citation type="journal article" date="2016" name="Genome Biol. Evol.">
        <title>Gene Family Evolution Reflects Adaptation to Soil Environmental Stressors in the Genome of the Collembolan Orchesella cincta.</title>
        <authorList>
            <person name="Faddeeva-Vakhrusheva A."/>
            <person name="Derks M.F."/>
            <person name="Anvar S.Y."/>
            <person name="Agamennone V."/>
            <person name="Suring W."/>
            <person name="Smit S."/>
            <person name="van Straalen N.M."/>
            <person name="Roelofs D."/>
        </authorList>
    </citation>
    <scope>NUCLEOTIDE SEQUENCE [LARGE SCALE GENOMIC DNA]</scope>
    <source>
        <tissue evidence="7">Mixed pool</tissue>
    </source>
</reference>
<feature type="domain" description="THAP-type" evidence="6">
    <location>
        <begin position="1"/>
        <end position="94"/>
    </location>
</feature>
<dbReference type="SUPFAM" id="SSF57716">
    <property type="entry name" value="Glucocorticoid receptor-like (DNA-binding domain)"/>
    <property type="match status" value="1"/>
</dbReference>
<evidence type="ECO:0000256" key="3">
    <source>
        <dbReference type="ARBA" id="ARBA00022833"/>
    </source>
</evidence>
<accession>A0A1D2MST2</accession>
<dbReference type="GO" id="GO:0003677">
    <property type="term" value="F:DNA binding"/>
    <property type="evidence" value="ECO:0007669"/>
    <property type="project" value="UniProtKB-UniRule"/>
</dbReference>
<dbReference type="EMBL" id="LJIJ01000596">
    <property type="protein sequence ID" value="ODM95992.1"/>
    <property type="molecule type" value="Genomic_DNA"/>
</dbReference>
<organism evidence="7 8">
    <name type="scientific">Orchesella cincta</name>
    <name type="common">Springtail</name>
    <name type="synonym">Podura cincta</name>
    <dbReference type="NCBI Taxonomy" id="48709"/>
    <lineage>
        <taxon>Eukaryota</taxon>
        <taxon>Metazoa</taxon>
        <taxon>Ecdysozoa</taxon>
        <taxon>Arthropoda</taxon>
        <taxon>Hexapoda</taxon>
        <taxon>Collembola</taxon>
        <taxon>Entomobryomorpha</taxon>
        <taxon>Entomobryoidea</taxon>
        <taxon>Orchesellidae</taxon>
        <taxon>Orchesellinae</taxon>
        <taxon>Orchesella</taxon>
    </lineage>
</organism>
<dbReference type="InterPro" id="IPR006612">
    <property type="entry name" value="THAP_Znf"/>
</dbReference>
<name>A0A1D2MST2_ORCCI</name>
<dbReference type="Pfam" id="PF05485">
    <property type="entry name" value="THAP"/>
    <property type="match status" value="1"/>
</dbReference>
<dbReference type="PROSITE" id="PS50950">
    <property type="entry name" value="ZF_THAP"/>
    <property type="match status" value="1"/>
</dbReference>
<evidence type="ECO:0000256" key="4">
    <source>
        <dbReference type="ARBA" id="ARBA00023125"/>
    </source>
</evidence>
<protein>
    <submittedName>
        <fullName evidence="7">Transposable element P transposase</fullName>
    </submittedName>
</protein>
<keyword evidence="1" id="KW-0479">Metal-binding</keyword>
<evidence type="ECO:0000256" key="5">
    <source>
        <dbReference type="PROSITE-ProRule" id="PRU00309"/>
    </source>
</evidence>
<gene>
    <name evidence="7" type="ORF">Ocin01_10677</name>
</gene>
<dbReference type="Proteomes" id="UP000094527">
    <property type="component" value="Unassembled WGS sequence"/>
</dbReference>
<evidence type="ECO:0000256" key="1">
    <source>
        <dbReference type="ARBA" id="ARBA00022723"/>
    </source>
</evidence>
<keyword evidence="3" id="KW-0862">Zinc</keyword>
<comment type="caution">
    <text evidence="7">The sequence shown here is derived from an EMBL/GenBank/DDBJ whole genome shotgun (WGS) entry which is preliminary data.</text>
</comment>
<dbReference type="GO" id="GO:0008270">
    <property type="term" value="F:zinc ion binding"/>
    <property type="evidence" value="ECO:0007669"/>
    <property type="project" value="UniProtKB-KW"/>
</dbReference>
<sequence length="280" mass="32596">MGRRCAITSCYNYGKKPIDTIHSFPTWNPFQRLQWLEYVKMTSKLKVAEVNLDNFGLCCRHFHHEAYNITKSELKSNQIWRSGTLKDYAVPSKLTSSENVAIYDYMRVQTGISNDHDYCLNNHNIFIQHNLSIMENASLKWKIEDQTIIIEKKNKEIKKPSTEHDKTLLKNVKEKLTLGQIRLLSDENVKKVNWNDEDKSKAIGLWAASSKGYQFMRDVIQMPLPAPRSVYRWLQEVPVYPDQMIVPSMNILKSKLEKATHMTRLCCIAIDEMSIDPLLL</sequence>
<dbReference type="SMART" id="SM00980">
    <property type="entry name" value="THAP"/>
    <property type="match status" value="1"/>
</dbReference>
<evidence type="ECO:0000313" key="8">
    <source>
        <dbReference type="Proteomes" id="UP000094527"/>
    </source>
</evidence>
<dbReference type="OrthoDB" id="7331812at2759"/>
<dbReference type="Pfam" id="PF12017">
    <property type="entry name" value="Tnp_P_element"/>
    <property type="match status" value="1"/>
</dbReference>
<keyword evidence="4 5" id="KW-0238">DNA-binding</keyword>
<dbReference type="InterPro" id="IPR021896">
    <property type="entry name" value="THAP9-like_HTH"/>
</dbReference>
<dbReference type="AlphaFoldDB" id="A0A1D2MST2"/>
<evidence type="ECO:0000259" key="6">
    <source>
        <dbReference type="PROSITE" id="PS50950"/>
    </source>
</evidence>
<evidence type="ECO:0000313" key="7">
    <source>
        <dbReference type="EMBL" id="ODM95992.1"/>
    </source>
</evidence>
<keyword evidence="8" id="KW-1185">Reference proteome</keyword>